<dbReference type="InterPro" id="IPR037607">
    <property type="entry name" value="DGK"/>
</dbReference>
<evidence type="ECO:0000256" key="2">
    <source>
        <dbReference type="ARBA" id="ARBA00022679"/>
    </source>
</evidence>
<reference evidence="8 9" key="1">
    <citation type="submission" date="2016-11" db="EMBL/GenBank/DDBJ databases">
        <title>The macronuclear genome of Stentor coeruleus: a giant cell with tiny introns.</title>
        <authorList>
            <person name="Slabodnick M."/>
            <person name="Ruby J.G."/>
            <person name="Reiff S.B."/>
            <person name="Swart E.C."/>
            <person name="Gosai S."/>
            <person name="Prabakaran S."/>
            <person name="Witkowska E."/>
            <person name="Larue G.E."/>
            <person name="Fisher S."/>
            <person name="Freeman R.M."/>
            <person name="Gunawardena J."/>
            <person name="Chu W."/>
            <person name="Stover N.A."/>
            <person name="Gregory B.D."/>
            <person name="Nowacki M."/>
            <person name="Derisi J."/>
            <person name="Roy S.W."/>
            <person name="Marshall W.F."/>
            <person name="Sood P."/>
        </authorList>
    </citation>
    <scope>NUCLEOTIDE SEQUENCE [LARGE SCALE GENOMIC DNA]</scope>
    <source>
        <strain evidence="8">WM001</strain>
    </source>
</reference>
<gene>
    <name evidence="8" type="ORF">SteCoe_38746</name>
</gene>
<dbReference type="PROSITE" id="PS50146">
    <property type="entry name" value="DAGK"/>
    <property type="match status" value="1"/>
</dbReference>
<dbReference type="Pfam" id="PF00609">
    <property type="entry name" value="DAGK_acc"/>
    <property type="match status" value="1"/>
</dbReference>
<evidence type="ECO:0000313" key="9">
    <source>
        <dbReference type="Proteomes" id="UP000187209"/>
    </source>
</evidence>
<dbReference type="Gene3D" id="2.60.200.40">
    <property type="match status" value="1"/>
</dbReference>
<dbReference type="SMART" id="SM00046">
    <property type="entry name" value="DAGKc"/>
    <property type="match status" value="1"/>
</dbReference>
<evidence type="ECO:0000313" key="8">
    <source>
        <dbReference type="EMBL" id="OMJ65232.1"/>
    </source>
</evidence>
<dbReference type="GO" id="GO:0007200">
    <property type="term" value="P:phospholipase C-activating G protein-coupled receptor signaling pathway"/>
    <property type="evidence" value="ECO:0007669"/>
    <property type="project" value="InterPro"/>
</dbReference>
<dbReference type="InterPro" id="IPR016064">
    <property type="entry name" value="NAD/diacylglycerol_kinase_sf"/>
</dbReference>
<evidence type="ECO:0000256" key="5">
    <source>
        <dbReference type="ARBA" id="ARBA00022840"/>
    </source>
</evidence>
<keyword evidence="9" id="KW-1185">Reference proteome</keyword>
<feature type="domain" description="DAGKc" evidence="7">
    <location>
        <begin position="17"/>
        <end position="165"/>
    </location>
</feature>
<dbReference type="EC" id="2.7.1.107" evidence="6"/>
<dbReference type="PANTHER" id="PTHR11255:SF121">
    <property type="entry name" value="DIACYLGLYCEROL KINASE (ATP)"/>
    <property type="match status" value="1"/>
</dbReference>
<proteinExistence type="inferred from homology"/>
<dbReference type="Pfam" id="PF00781">
    <property type="entry name" value="DAGK_cat"/>
    <property type="match status" value="1"/>
</dbReference>
<dbReference type="SMART" id="SM00045">
    <property type="entry name" value="DAGKa"/>
    <property type="match status" value="1"/>
</dbReference>
<dbReference type="InterPro" id="IPR000756">
    <property type="entry name" value="Diacylglycerol_kin_accessory"/>
</dbReference>
<dbReference type="InterPro" id="IPR001206">
    <property type="entry name" value="Diacylglycerol_kinase_cat_dom"/>
</dbReference>
<dbReference type="Proteomes" id="UP000187209">
    <property type="component" value="Unassembled WGS sequence"/>
</dbReference>
<dbReference type="AlphaFoldDB" id="A0A1R2AL42"/>
<comment type="similarity">
    <text evidence="1 6">Belongs to the eukaryotic diacylglycerol kinase family.</text>
</comment>
<accession>A0A1R2AL42</accession>
<dbReference type="GO" id="GO:0016020">
    <property type="term" value="C:membrane"/>
    <property type="evidence" value="ECO:0007669"/>
    <property type="project" value="TreeGrafter"/>
</dbReference>
<dbReference type="InterPro" id="IPR017438">
    <property type="entry name" value="ATP-NAD_kinase_N"/>
</dbReference>
<organism evidence="8 9">
    <name type="scientific">Stentor coeruleus</name>
    <dbReference type="NCBI Taxonomy" id="5963"/>
    <lineage>
        <taxon>Eukaryota</taxon>
        <taxon>Sar</taxon>
        <taxon>Alveolata</taxon>
        <taxon>Ciliophora</taxon>
        <taxon>Postciliodesmatophora</taxon>
        <taxon>Heterotrichea</taxon>
        <taxon>Heterotrichida</taxon>
        <taxon>Stentoridae</taxon>
        <taxon>Stentor</taxon>
    </lineage>
</organism>
<dbReference type="GO" id="GO:0004143">
    <property type="term" value="F:ATP-dependent diacylglycerol kinase activity"/>
    <property type="evidence" value="ECO:0007669"/>
    <property type="project" value="UniProtKB-EC"/>
</dbReference>
<evidence type="ECO:0000256" key="4">
    <source>
        <dbReference type="ARBA" id="ARBA00022777"/>
    </source>
</evidence>
<name>A0A1R2AL42_9CILI</name>
<comment type="caution">
    <text evidence="8">The sequence shown here is derived from an EMBL/GenBank/DDBJ whole genome shotgun (WGS) entry which is preliminary data.</text>
</comment>
<evidence type="ECO:0000259" key="7">
    <source>
        <dbReference type="PROSITE" id="PS50146"/>
    </source>
</evidence>
<dbReference type="GO" id="GO:0005524">
    <property type="term" value="F:ATP binding"/>
    <property type="evidence" value="ECO:0007669"/>
    <property type="project" value="UniProtKB-KW"/>
</dbReference>
<evidence type="ECO:0000256" key="3">
    <source>
        <dbReference type="ARBA" id="ARBA00022741"/>
    </source>
</evidence>
<keyword evidence="3 6" id="KW-0547">Nucleotide-binding</keyword>
<evidence type="ECO:0000256" key="1">
    <source>
        <dbReference type="ARBA" id="ARBA00009280"/>
    </source>
</evidence>
<keyword evidence="4 6" id="KW-0418">Kinase</keyword>
<dbReference type="PANTHER" id="PTHR11255">
    <property type="entry name" value="DIACYLGLYCEROL KINASE"/>
    <property type="match status" value="1"/>
</dbReference>
<dbReference type="OrthoDB" id="242257at2759"/>
<dbReference type="EMBL" id="MPUH01002318">
    <property type="protein sequence ID" value="OMJ65232.1"/>
    <property type="molecule type" value="Genomic_DNA"/>
</dbReference>
<evidence type="ECO:0000256" key="6">
    <source>
        <dbReference type="RuleBase" id="RU361128"/>
    </source>
</evidence>
<sequence>MEESDGEYDIVNSGYIERRIEMILFANPKSGSNKAQAYLELQDKKFTIKVKEGDITVNIFNLQDDQGRIEGCIKAKELISLQGNIRIIVAGGDGSLIWAIQNCIEQDVEVSCVEFGILPFGSGNDLAGTLGWGRDPPSDLFESYAREWWIAMPRSFDFWEIKAEVHESGGFGRVSKSRNSVSKNFLKADNENQLIIKRLMSNYFSVGLDARIGLGFDKHRTTKKCCNRFFYAWEGLKKMCCCLKTATVTELVARIIKQENNVIIDNTSDDAMAEDTSVILALNIRTYGGGEHYVWDKARSLPHKNWEKQSPSDNKIELLTFEGKMSLGLEQIKCTQGQARKLDQSEGPFRIEFNETSPKAYMQIDGEYYFMEKPKQISLKLWDRSPEIKVLFRSKN</sequence>
<keyword evidence="2 6" id="KW-0808">Transferase</keyword>
<comment type="catalytic activity">
    <reaction evidence="6">
        <text>a 1,2-diacyl-sn-glycerol + ATP = a 1,2-diacyl-sn-glycero-3-phosphate + ADP + H(+)</text>
        <dbReference type="Rhea" id="RHEA:10272"/>
        <dbReference type="ChEBI" id="CHEBI:15378"/>
        <dbReference type="ChEBI" id="CHEBI:17815"/>
        <dbReference type="ChEBI" id="CHEBI:30616"/>
        <dbReference type="ChEBI" id="CHEBI:58608"/>
        <dbReference type="ChEBI" id="CHEBI:456216"/>
        <dbReference type="EC" id="2.7.1.107"/>
    </reaction>
</comment>
<keyword evidence="5 6" id="KW-0067">ATP-binding</keyword>
<protein>
    <recommendedName>
        <fullName evidence="6">Diacylglycerol kinase</fullName>
        <shortName evidence="6">DAG kinase</shortName>
        <ecNumber evidence="6">2.7.1.107</ecNumber>
    </recommendedName>
</protein>
<dbReference type="Gene3D" id="3.40.50.10330">
    <property type="entry name" value="Probable inorganic polyphosphate/atp-NAD kinase, domain 1"/>
    <property type="match status" value="1"/>
</dbReference>
<dbReference type="SUPFAM" id="SSF111331">
    <property type="entry name" value="NAD kinase/diacylglycerol kinase-like"/>
    <property type="match status" value="1"/>
</dbReference>